<dbReference type="AlphaFoldDB" id="A0A915JSP3"/>
<dbReference type="Proteomes" id="UP000887565">
    <property type="component" value="Unplaced"/>
</dbReference>
<dbReference type="WBParaSite" id="nRc.2.0.1.t29330-RA">
    <property type="protein sequence ID" value="nRc.2.0.1.t29330-RA"/>
    <property type="gene ID" value="nRc.2.0.1.g29330"/>
</dbReference>
<accession>A0A915JSP3</accession>
<organism evidence="1 2">
    <name type="scientific">Romanomermis culicivorax</name>
    <name type="common">Nematode worm</name>
    <dbReference type="NCBI Taxonomy" id="13658"/>
    <lineage>
        <taxon>Eukaryota</taxon>
        <taxon>Metazoa</taxon>
        <taxon>Ecdysozoa</taxon>
        <taxon>Nematoda</taxon>
        <taxon>Enoplea</taxon>
        <taxon>Dorylaimia</taxon>
        <taxon>Mermithida</taxon>
        <taxon>Mermithoidea</taxon>
        <taxon>Mermithidae</taxon>
        <taxon>Romanomermis</taxon>
    </lineage>
</organism>
<name>A0A915JSP3_ROMCU</name>
<protein>
    <submittedName>
        <fullName evidence="2">Uncharacterized protein</fullName>
    </submittedName>
</protein>
<proteinExistence type="predicted"/>
<evidence type="ECO:0000313" key="1">
    <source>
        <dbReference type="Proteomes" id="UP000887565"/>
    </source>
</evidence>
<sequence>MTYEEKYKNVDCRDTSAVDLCQMNSHSWDLGASHIQQLTYGSMVTALGVEKDAEVGTSQSILLPGDHLLTRKQLTSCSNWPTF</sequence>
<evidence type="ECO:0000313" key="2">
    <source>
        <dbReference type="WBParaSite" id="nRc.2.0.1.t29330-RA"/>
    </source>
</evidence>
<reference evidence="2" key="1">
    <citation type="submission" date="2022-11" db="UniProtKB">
        <authorList>
            <consortium name="WormBaseParasite"/>
        </authorList>
    </citation>
    <scope>IDENTIFICATION</scope>
</reference>
<keyword evidence="1" id="KW-1185">Reference proteome</keyword>